<sequence length="209" mass="24887">MMDIRMQAQIQQANKDLQKKKQDQNKNKKFHLGVEISLERQIYFCKIFDKVQIDIEQNCLQYRVQHFITDCEVIYQIWEFEFEGKNNFEGRCIKGVLKFPPDYPKGAPSFYLDPVITDKGAEVLAHQCIYGDHQLCVHLFIFWDMQNNRIDEEPRIDEIQILQAVEYIFNNPDIAEGCPNPMFQSESPQRKQEIQQRQAEFLPFFNKDI</sequence>
<evidence type="ECO:0008006" key="3">
    <source>
        <dbReference type="Google" id="ProtNLM"/>
    </source>
</evidence>
<evidence type="ECO:0000313" key="1">
    <source>
        <dbReference type="EMBL" id="CAD8138369.1"/>
    </source>
</evidence>
<gene>
    <name evidence="1" type="ORF">POCTA_138.1.T0090344</name>
</gene>
<organism evidence="1 2">
    <name type="scientific">Paramecium octaurelia</name>
    <dbReference type="NCBI Taxonomy" id="43137"/>
    <lineage>
        <taxon>Eukaryota</taxon>
        <taxon>Sar</taxon>
        <taxon>Alveolata</taxon>
        <taxon>Ciliophora</taxon>
        <taxon>Intramacronucleata</taxon>
        <taxon>Oligohymenophorea</taxon>
        <taxon>Peniculida</taxon>
        <taxon>Parameciidae</taxon>
        <taxon>Paramecium</taxon>
    </lineage>
</organism>
<comment type="caution">
    <text evidence="1">The sequence shown here is derived from an EMBL/GenBank/DDBJ whole genome shotgun (WGS) entry which is preliminary data.</text>
</comment>
<dbReference type="OMA" id="YLDPVIT"/>
<evidence type="ECO:0000313" key="2">
    <source>
        <dbReference type="Proteomes" id="UP000683925"/>
    </source>
</evidence>
<name>A0A8S1SGD5_PAROT</name>
<dbReference type="AlphaFoldDB" id="A0A8S1SGD5"/>
<keyword evidence="2" id="KW-1185">Reference proteome</keyword>
<dbReference type="Proteomes" id="UP000683925">
    <property type="component" value="Unassembled WGS sequence"/>
</dbReference>
<reference evidence="1" key="1">
    <citation type="submission" date="2021-01" db="EMBL/GenBank/DDBJ databases">
        <authorList>
            <consortium name="Genoscope - CEA"/>
            <person name="William W."/>
        </authorList>
    </citation>
    <scope>NUCLEOTIDE SEQUENCE</scope>
</reference>
<dbReference type="EMBL" id="CAJJDP010000008">
    <property type="protein sequence ID" value="CAD8138369.1"/>
    <property type="molecule type" value="Genomic_DNA"/>
</dbReference>
<proteinExistence type="predicted"/>
<protein>
    <recommendedName>
        <fullName evidence="3">UBC core domain-containing protein</fullName>
    </recommendedName>
</protein>
<accession>A0A8S1SGD5</accession>
<dbReference type="OrthoDB" id="10387493at2759"/>